<organism evidence="2 3">
    <name type="scientific">Nocardia macrotermitis</name>
    <dbReference type="NCBI Taxonomy" id="2585198"/>
    <lineage>
        <taxon>Bacteria</taxon>
        <taxon>Bacillati</taxon>
        <taxon>Actinomycetota</taxon>
        <taxon>Actinomycetes</taxon>
        <taxon>Mycobacteriales</taxon>
        <taxon>Nocardiaceae</taxon>
        <taxon>Nocardia</taxon>
    </lineage>
</organism>
<dbReference type="Proteomes" id="UP000438448">
    <property type="component" value="Unassembled WGS sequence"/>
</dbReference>
<evidence type="ECO:0000313" key="2">
    <source>
        <dbReference type="EMBL" id="MQY20094.1"/>
    </source>
</evidence>
<dbReference type="OrthoDB" id="4244080at2"/>
<keyword evidence="3" id="KW-1185">Reference proteome</keyword>
<reference evidence="2 3" key="1">
    <citation type="submission" date="2019-10" db="EMBL/GenBank/DDBJ databases">
        <title>Nocardia macrotermitis sp. nov. and Nocardia aurantia sp. nov., isolated from the gut of fungus growing-termite Macrotermes natalensis.</title>
        <authorList>
            <person name="Benndorf R."/>
            <person name="Schwitalla J."/>
            <person name="Martin K."/>
            <person name="De Beer W."/>
            <person name="Kaster A.-K."/>
            <person name="Vollmers J."/>
            <person name="Poulsen M."/>
            <person name="Beemelmanns C."/>
        </authorList>
    </citation>
    <scope>NUCLEOTIDE SEQUENCE [LARGE SCALE GENOMIC DNA]</scope>
    <source>
        <strain evidence="2 3">RB20</strain>
    </source>
</reference>
<proteinExistence type="predicted"/>
<evidence type="ECO:0000313" key="3">
    <source>
        <dbReference type="Proteomes" id="UP000438448"/>
    </source>
</evidence>
<name>A0A7K0D5I9_9NOCA</name>
<dbReference type="RefSeq" id="WP_153410886.1">
    <property type="nucleotide sequence ID" value="NZ_WEGK01000006.1"/>
</dbReference>
<protein>
    <submittedName>
        <fullName evidence="2">Uncharacterized protein</fullName>
    </submittedName>
</protein>
<accession>A0A7K0D5I9</accession>
<dbReference type="AlphaFoldDB" id="A0A7K0D5I9"/>
<feature type="compositionally biased region" description="Low complexity" evidence="1">
    <location>
        <begin position="23"/>
        <end position="32"/>
    </location>
</feature>
<feature type="compositionally biased region" description="Polar residues" evidence="1">
    <location>
        <begin position="66"/>
        <end position="75"/>
    </location>
</feature>
<gene>
    <name evidence="2" type="ORF">NRB20_31900</name>
</gene>
<feature type="region of interest" description="Disordered" evidence="1">
    <location>
        <begin position="186"/>
        <end position="216"/>
    </location>
</feature>
<sequence length="216" mass="23040">MTQATESIPTCAYPGCENRAEPAEPGAPAAAPQYCANPDHNSLGVFRRLRARRKQRKSEREEAKSVGTQNGSSIAPTAADVPEPAPDRAVDAAMQSRAALVHLLERLSADLPGYLEELAVITDSAVAEARIEAITRAAAEQVLVAERRALLAEQAADLAVTELEKAEAQFAAQVDRIRNETADRLATVRAQSSTEIEPEHLRPAVAATPLESAENG</sequence>
<evidence type="ECO:0000256" key="1">
    <source>
        <dbReference type="SAM" id="MobiDB-lite"/>
    </source>
</evidence>
<comment type="caution">
    <text evidence="2">The sequence shown here is derived from an EMBL/GenBank/DDBJ whole genome shotgun (WGS) entry which is preliminary data.</text>
</comment>
<dbReference type="EMBL" id="WEGK01000006">
    <property type="protein sequence ID" value="MQY20094.1"/>
    <property type="molecule type" value="Genomic_DNA"/>
</dbReference>
<feature type="compositionally biased region" description="Basic residues" evidence="1">
    <location>
        <begin position="47"/>
        <end position="57"/>
    </location>
</feature>
<feature type="region of interest" description="Disordered" evidence="1">
    <location>
        <begin position="1"/>
        <end position="86"/>
    </location>
</feature>